<dbReference type="eggNOG" id="COG1377">
    <property type="taxonomic scope" value="Bacteria"/>
</dbReference>
<evidence type="ECO:0000256" key="11">
    <source>
        <dbReference type="ARBA" id="ARBA00023225"/>
    </source>
</evidence>
<keyword evidence="15" id="KW-0969">Cilium</keyword>
<evidence type="ECO:0000256" key="5">
    <source>
        <dbReference type="ARBA" id="ARBA00022475"/>
    </source>
</evidence>
<dbReference type="Proteomes" id="UP000024329">
    <property type="component" value="Unassembled WGS sequence"/>
</dbReference>
<evidence type="ECO:0000256" key="6">
    <source>
        <dbReference type="ARBA" id="ARBA00022692"/>
    </source>
</evidence>
<dbReference type="InterPro" id="IPR006136">
    <property type="entry name" value="FlhB"/>
</dbReference>
<keyword evidence="7 13" id="KW-1005">Bacterial flagellum biogenesis</keyword>
<dbReference type="PATRIC" id="fig|158500.4.peg.3658"/>
<reference evidence="15 16" key="1">
    <citation type="submission" date="2014-03" db="EMBL/GenBank/DDBJ databases">
        <title>Whole genome sequence of Novosphingobium resinovorum KF1.</title>
        <authorList>
            <person name="Gan H.M."/>
            <person name="Gan H.Y."/>
            <person name="Chew T.H."/>
            <person name="Savka M.A."/>
        </authorList>
    </citation>
    <scope>NUCLEOTIDE SEQUENCE [LARGE SCALE GENOMIC DNA]</scope>
    <source>
        <strain evidence="15 16">KF1</strain>
    </source>
</reference>
<keyword evidence="15" id="KW-0282">Flagellum</keyword>
<evidence type="ECO:0000256" key="1">
    <source>
        <dbReference type="ARBA" id="ARBA00004651"/>
    </source>
</evidence>
<evidence type="ECO:0000256" key="7">
    <source>
        <dbReference type="ARBA" id="ARBA00022795"/>
    </source>
</evidence>
<evidence type="ECO:0000313" key="15">
    <source>
        <dbReference type="EMBL" id="EZP80170.1"/>
    </source>
</evidence>
<feature type="transmembrane region" description="Helical" evidence="13">
    <location>
        <begin position="87"/>
        <end position="112"/>
    </location>
</feature>
<keyword evidence="5 13" id="KW-1003">Cell membrane</keyword>
<gene>
    <name evidence="13" type="primary">flhB</name>
    <name evidence="15" type="ORF">BV97_03584</name>
</gene>
<dbReference type="NCBIfam" id="TIGR00328">
    <property type="entry name" value="flhB"/>
    <property type="match status" value="1"/>
</dbReference>
<dbReference type="InterPro" id="IPR006135">
    <property type="entry name" value="T3SS_substrate_exporter"/>
</dbReference>
<name>A0A031JTA2_9SPHN</name>
<dbReference type="RefSeq" id="WP_036527405.1">
    <property type="nucleotide sequence ID" value="NZ_JFYZ01000018.1"/>
</dbReference>
<feature type="transmembrane region" description="Helical" evidence="13">
    <location>
        <begin position="44"/>
        <end position="67"/>
    </location>
</feature>
<dbReference type="STRING" id="158500.BES08_12185"/>
<dbReference type="GO" id="GO:0044780">
    <property type="term" value="P:bacterial-type flagellum assembly"/>
    <property type="evidence" value="ECO:0007669"/>
    <property type="project" value="InterPro"/>
</dbReference>
<evidence type="ECO:0000256" key="9">
    <source>
        <dbReference type="ARBA" id="ARBA00022989"/>
    </source>
</evidence>
<dbReference type="SUPFAM" id="SSF160544">
    <property type="entry name" value="EscU C-terminal domain-like"/>
    <property type="match status" value="1"/>
</dbReference>
<evidence type="ECO:0000256" key="8">
    <source>
        <dbReference type="ARBA" id="ARBA00022927"/>
    </source>
</evidence>
<keyword evidence="10 13" id="KW-0472">Membrane</keyword>
<protein>
    <recommendedName>
        <fullName evidence="3 13">Flagellar biosynthetic protein FlhB</fullName>
    </recommendedName>
</protein>
<keyword evidence="11 13" id="KW-1006">Bacterial flagellum protein export</keyword>
<evidence type="ECO:0000256" key="13">
    <source>
        <dbReference type="RuleBase" id="RU364091"/>
    </source>
</evidence>
<feature type="region of interest" description="Disordered" evidence="14">
    <location>
        <begin position="1"/>
        <end position="25"/>
    </location>
</feature>
<evidence type="ECO:0000256" key="2">
    <source>
        <dbReference type="ARBA" id="ARBA00010690"/>
    </source>
</evidence>
<evidence type="ECO:0000313" key="16">
    <source>
        <dbReference type="Proteomes" id="UP000024329"/>
    </source>
</evidence>
<dbReference type="InterPro" id="IPR029025">
    <property type="entry name" value="T3SS_substrate_exporter_C"/>
</dbReference>
<keyword evidence="4 13" id="KW-0813">Transport</keyword>
<evidence type="ECO:0000256" key="14">
    <source>
        <dbReference type="SAM" id="MobiDB-lite"/>
    </source>
</evidence>
<feature type="transmembrane region" description="Helical" evidence="13">
    <location>
        <begin position="186"/>
        <end position="213"/>
    </location>
</feature>
<dbReference type="Gene3D" id="6.10.250.2080">
    <property type="match status" value="1"/>
</dbReference>
<evidence type="ECO:0000256" key="4">
    <source>
        <dbReference type="ARBA" id="ARBA00022448"/>
    </source>
</evidence>
<evidence type="ECO:0000256" key="3">
    <source>
        <dbReference type="ARBA" id="ARBA00021622"/>
    </source>
</evidence>
<dbReference type="AlphaFoldDB" id="A0A031JTA2"/>
<comment type="caution">
    <text evidence="15">The sequence shown here is derived from an EMBL/GenBank/DDBJ whole genome shotgun (WGS) entry which is preliminary data.</text>
</comment>
<sequence>MAHDAPDKDQRTHEPTQKKLDDARKRGEVAIAPEVRHATMMAGALAVTGWLGLSAMESLGTMLKRLWGHAEDFSLDPDGAQGLATGVAWHTLVSLLPVFAVLMAAAVSTIFLQGRAVMSWSRLSPKWSKLSPASGFSRLFGTRALVEFAKTLAKMSAIGLVVWMVLAPRLQGVDGLVGRSPGAIGAAAGGLAFEALRAVAMLVAGLALFDFLWQRRSFLQRMRMTLQEVKDEHKQNDGDPKIKAKIRQIQMQRSRKRMMSAVPTASVIVTNPTHYAVALKYEHGVTAAPTVVAKGVDAVALRIREVAAEAGVPILENPPLARALFAAVEIDHPIPIEHYQAVAEIIGYVLKLAKKAGR</sequence>
<evidence type="ECO:0000256" key="10">
    <source>
        <dbReference type="ARBA" id="ARBA00023136"/>
    </source>
</evidence>
<dbReference type="GO" id="GO:0009306">
    <property type="term" value="P:protein secretion"/>
    <property type="evidence" value="ECO:0007669"/>
    <property type="project" value="InterPro"/>
</dbReference>
<dbReference type="Pfam" id="PF01312">
    <property type="entry name" value="Bac_export_2"/>
    <property type="match status" value="1"/>
</dbReference>
<dbReference type="EMBL" id="JFYZ01000018">
    <property type="protein sequence ID" value="EZP80170.1"/>
    <property type="molecule type" value="Genomic_DNA"/>
</dbReference>
<dbReference type="PRINTS" id="PR00950">
    <property type="entry name" value="TYPE3IMSPROT"/>
</dbReference>
<organism evidence="15 16">
    <name type="scientific">Novosphingobium resinovorum</name>
    <dbReference type="NCBI Taxonomy" id="158500"/>
    <lineage>
        <taxon>Bacteria</taxon>
        <taxon>Pseudomonadati</taxon>
        <taxon>Pseudomonadota</taxon>
        <taxon>Alphaproteobacteria</taxon>
        <taxon>Sphingomonadales</taxon>
        <taxon>Sphingomonadaceae</taxon>
        <taxon>Novosphingobium</taxon>
    </lineage>
</organism>
<comment type="subcellular location">
    <subcellularLocation>
        <location evidence="1">Cell membrane</location>
        <topology evidence="1">Multi-pass membrane protein</topology>
    </subcellularLocation>
</comment>
<keyword evidence="15" id="KW-0966">Cell projection</keyword>
<dbReference type="Gene3D" id="3.40.1690.10">
    <property type="entry name" value="secretion proteins EscU"/>
    <property type="match status" value="1"/>
</dbReference>
<dbReference type="GO" id="GO:0005886">
    <property type="term" value="C:plasma membrane"/>
    <property type="evidence" value="ECO:0007669"/>
    <property type="project" value="UniProtKB-SubCell"/>
</dbReference>
<evidence type="ECO:0000256" key="12">
    <source>
        <dbReference type="ARBA" id="ARBA00025078"/>
    </source>
</evidence>
<feature type="transmembrane region" description="Helical" evidence="13">
    <location>
        <begin position="148"/>
        <end position="166"/>
    </location>
</feature>
<keyword evidence="8 13" id="KW-0653">Protein transport</keyword>
<comment type="similarity">
    <text evidence="2 13">Belongs to the type III secretion exporter family.</text>
</comment>
<dbReference type="PANTHER" id="PTHR30531:SF12">
    <property type="entry name" value="FLAGELLAR BIOSYNTHETIC PROTEIN FLHB"/>
    <property type="match status" value="1"/>
</dbReference>
<keyword evidence="9 13" id="KW-1133">Transmembrane helix</keyword>
<keyword evidence="6 13" id="KW-0812">Transmembrane</keyword>
<proteinExistence type="inferred from homology"/>
<comment type="function">
    <text evidence="12 13">Required for formation of the rod structure in the basal body of the flagellar apparatus. Together with FliI and FliH, may constitute the export apparatus of flagellin.</text>
</comment>
<dbReference type="PANTHER" id="PTHR30531">
    <property type="entry name" value="FLAGELLAR BIOSYNTHETIC PROTEIN FLHB"/>
    <property type="match status" value="1"/>
</dbReference>
<accession>A0A031JTA2</accession>